<feature type="compositionally biased region" description="Basic and acidic residues" evidence="1">
    <location>
        <begin position="714"/>
        <end position="744"/>
    </location>
</feature>
<feature type="compositionally biased region" description="Basic and acidic residues" evidence="1">
    <location>
        <begin position="942"/>
        <end position="952"/>
    </location>
</feature>
<keyword evidence="2" id="KW-1185">Reference proteome</keyword>
<dbReference type="KEGG" id="gmw:113517441"/>
<feature type="region of interest" description="Disordered" evidence="1">
    <location>
        <begin position="707"/>
        <end position="773"/>
    </location>
</feature>
<dbReference type="InParanoid" id="A0A6J3C3M3"/>
<feature type="compositionally biased region" description="Basic and acidic residues" evidence="1">
    <location>
        <begin position="854"/>
        <end position="867"/>
    </location>
</feature>
<organism evidence="2 3">
    <name type="scientific">Galleria mellonella</name>
    <name type="common">Greater wax moth</name>
    <dbReference type="NCBI Taxonomy" id="7137"/>
    <lineage>
        <taxon>Eukaryota</taxon>
        <taxon>Metazoa</taxon>
        <taxon>Ecdysozoa</taxon>
        <taxon>Arthropoda</taxon>
        <taxon>Hexapoda</taxon>
        <taxon>Insecta</taxon>
        <taxon>Pterygota</taxon>
        <taxon>Neoptera</taxon>
        <taxon>Endopterygota</taxon>
        <taxon>Lepidoptera</taxon>
        <taxon>Glossata</taxon>
        <taxon>Ditrysia</taxon>
        <taxon>Pyraloidea</taxon>
        <taxon>Pyralidae</taxon>
        <taxon>Galleriinae</taxon>
        <taxon>Galleria</taxon>
    </lineage>
</organism>
<accession>A0A6J3C3M3</accession>
<feature type="region of interest" description="Disordered" evidence="1">
    <location>
        <begin position="803"/>
        <end position="976"/>
    </location>
</feature>
<dbReference type="Proteomes" id="UP001652740">
    <property type="component" value="Unplaced"/>
</dbReference>
<dbReference type="AlphaFoldDB" id="A0A6J3C3M3"/>
<evidence type="ECO:0000313" key="3">
    <source>
        <dbReference type="RefSeq" id="XP_031768158.2"/>
    </source>
</evidence>
<feature type="compositionally biased region" description="Polar residues" evidence="1">
    <location>
        <begin position="810"/>
        <end position="850"/>
    </location>
</feature>
<evidence type="ECO:0000256" key="1">
    <source>
        <dbReference type="SAM" id="MobiDB-lite"/>
    </source>
</evidence>
<evidence type="ECO:0000313" key="2">
    <source>
        <dbReference type="Proteomes" id="UP001652740"/>
    </source>
</evidence>
<feature type="compositionally biased region" description="Low complexity" evidence="1">
    <location>
        <begin position="135"/>
        <end position="147"/>
    </location>
</feature>
<protein>
    <submittedName>
        <fullName evidence="3">GATA zinc finger domain-containing protein 14 isoform X1</fullName>
    </submittedName>
</protein>
<name>A0A6J3C3M3_GALME</name>
<feature type="region of interest" description="Disordered" evidence="1">
    <location>
        <begin position="1029"/>
        <end position="1100"/>
    </location>
</feature>
<gene>
    <name evidence="3" type="primary">LOC113517441</name>
</gene>
<feature type="region of interest" description="Disordered" evidence="1">
    <location>
        <begin position="520"/>
        <end position="561"/>
    </location>
</feature>
<reference evidence="3" key="1">
    <citation type="submission" date="2025-08" db="UniProtKB">
        <authorList>
            <consortium name="RefSeq"/>
        </authorList>
    </citation>
    <scope>IDENTIFICATION</scope>
    <source>
        <tissue evidence="3">Whole larvae</tissue>
    </source>
</reference>
<feature type="region of interest" description="Disordered" evidence="1">
    <location>
        <begin position="90"/>
        <end position="147"/>
    </location>
</feature>
<proteinExistence type="predicted"/>
<feature type="compositionally biased region" description="Polar residues" evidence="1">
    <location>
        <begin position="520"/>
        <end position="544"/>
    </location>
</feature>
<dbReference type="RefSeq" id="XP_031768158.2">
    <property type="nucleotide sequence ID" value="XM_031912298.2"/>
</dbReference>
<dbReference type="GeneID" id="113517441"/>
<feature type="compositionally biased region" description="Basic and acidic residues" evidence="1">
    <location>
        <begin position="898"/>
        <end position="913"/>
    </location>
</feature>
<feature type="compositionally biased region" description="Basic and acidic residues" evidence="1">
    <location>
        <begin position="1043"/>
        <end position="1054"/>
    </location>
</feature>
<sequence length="1100" mass="125151">MEVAGQWRREWAGTAEYGKVTEGGVTRRIARAMEVLQANGPGAHVRVMRAAYHSSAGPGVPASSYMLHSSRRVLSSDFNFLDSPSFPTMPTKPLEISSTPLEMSADPNIETENYKVTEPDDSEISEPSKWKAAASGSSIRLPSEESSSADNASIIDLDFQSSQKNINRKYSYDSESSDIQYNKRSSCRASPLLDPPVTLSTLKYKSLLNGSNDWNNRRKSYSFEDTCPLNETILHENDTLAMESSTDSGICKSSERVNDHADDINAYSTYMERKDKKQNNHDETFKDWLSKNRPSMFYKGTQLKPCKENDIVMDNNVENNIILQSSGKVSITVPITIEGEDNKKVWSNDEGERKVKRVEFCKTELHFAAESGKVNIIATDEKPPPSNDFRKRRSAFVPIKGTFEKPITLFGERADFLQPIKPDFSIYNNSEIGEFDENENTAATKSILKNKIPKPKPYLLGENMALGNTENLTNEDRISNNVSVPTGVLLINKQLQTENIYNNKTTTGFSREVNSSYASNSFRTTNKGSTRYNSSAITKNTPEYETSEPVHKRESIDSSSSGLMKNKLHVLQMSPIQRAKTRELRDSDLTYFGIEDKDKNKSKSKCTESPLSNQIDEINDIFKSVKLIKQISSSACNSEAESDDMVEYQNIPFKTNFAPIPTPRPRSKYDKSKEIETTTVLQPIIEKSDASIVHEYCRSKIRKQVELTTAKNRSRSEPAKSQKQETLQRNKQDHYSHNTRKDSPPPRLKKNKGIEQKGNEPLMKKATYKNSTSEDEIPHYVNIKVKGESNKIIQNAELRQDKLERRHVTSKTNITDRNQQKSGDLNLDTSCQNNDISMSNISNRSETENQSLRRKQEMLSTKKDQPRRTKKLVTPEHSVNYQKDNHCENSNNNHSNKILRENEYKSESTELKKMGQLNRSRKSQHQTNNPEKTHKVINAKVISEETKKDTIKYRPRQPSQDKNNKELSKVNYKSEGASSNEYNAKLINNTEGNSPDKIINSKKSNYKTPKRSEYVINYDDKKGTVSSICKVKSGHSSSKKKSVSNEKHKEITKEHKTKSKTLDKTPLLQLPDRQWNQNGLNHDNRKWKKKSHIQRSCQLL</sequence>